<dbReference type="PANTHER" id="PTHR36924:SF1">
    <property type="entry name" value="ANTITOXIN HIGA-1"/>
    <property type="match status" value="1"/>
</dbReference>
<evidence type="ECO:0000256" key="1">
    <source>
        <dbReference type="ARBA" id="ARBA00023125"/>
    </source>
</evidence>
<sequence>MTPTPPLHPGTILLEDFMQPNRLTRRALADALHVSNTRIVSITRGTAAITIDTAIRLGHYFNTSPWFWMNLQVRFDLETAEQQTPAPTERIVPLPHFLDPEVPSAVEVKEWGAW</sequence>
<evidence type="ECO:0000313" key="4">
    <source>
        <dbReference type="Proteomes" id="UP001302072"/>
    </source>
</evidence>
<proteinExistence type="predicted"/>
<dbReference type="InterPro" id="IPR010982">
    <property type="entry name" value="Lambda_DNA-bd_dom_sf"/>
</dbReference>
<dbReference type="InterPro" id="IPR001387">
    <property type="entry name" value="Cro/C1-type_HTH"/>
</dbReference>
<dbReference type="NCBIfam" id="TIGR02607">
    <property type="entry name" value="antidote_HigA"/>
    <property type="match status" value="1"/>
</dbReference>
<evidence type="ECO:0000259" key="2">
    <source>
        <dbReference type="PROSITE" id="PS50943"/>
    </source>
</evidence>
<dbReference type="Gene3D" id="1.10.260.40">
    <property type="entry name" value="lambda repressor-like DNA-binding domains"/>
    <property type="match status" value="1"/>
</dbReference>
<dbReference type="RefSeq" id="WP_311191935.1">
    <property type="nucleotide sequence ID" value="NZ_CP115541.1"/>
</dbReference>
<dbReference type="InterPro" id="IPR013430">
    <property type="entry name" value="Toxin_antidote_HigA"/>
</dbReference>
<keyword evidence="4" id="KW-1185">Reference proteome</keyword>
<gene>
    <name evidence="3" type="ORF">PDM29_00325</name>
</gene>
<keyword evidence="1" id="KW-0238">DNA-binding</keyword>
<evidence type="ECO:0000313" key="3">
    <source>
        <dbReference type="EMBL" id="WNH52750.1"/>
    </source>
</evidence>
<dbReference type="Proteomes" id="UP001302072">
    <property type="component" value="Chromosome"/>
</dbReference>
<reference evidence="3 4" key="1">
    <citation type="submission" date="2022-12" db="EMBL/GenBank/DDBJ databases">
        <title>Two new species, Stenotrophomonas aracearum and Stenotrophomonas oahuensis, isolated from Anthurium (Araceae family) in Hawaii.</title>
        <authorList>
            <person name="Chunag S.C."/>
            <person name="Dobhal S."/>
            <person name="Alvarez A."/>
            <person name="Arif M."/>
        </authorList>
    </citation>
    <scope>NUCLEOTIDE SEQUENCE [LARGE SCALE GENOMIC DNA]</scope>
    <source>
        <strain evidence="3 4">A5586</strain>
    </source>
</reference>
<organism evidence="3 4">
    <name type="scientific">Stenotrophomonas oahuensis</name>
    <dbReference type="NCBI Taxonomy" id="3003271"/>
    <lineage>
        <taxon>Bacteria</taxon>
        <taxon>Pseudomonadati</taxon>
        <taxon>Pseudomonadota</taxon>
        <taxon>Gammaproteobacteria</taxon>
        <taxon>Lysobacterales</taxon>
        <taxon>Lysobacteraceae</taxon>
        <taxon>Stenotrophomonas</taxon>
    </lineage>
</organism>
<feature type="domain" description="HTH cro/C1-type" evidence="2">
    <location>
        <begin position="14"/>
        <end position="67"/>
    </location>
</feature>
<dbReference type="PANTHER" id="PTHR36924">
    <property type="entry name" value="ANTITOXIN HIGA-1"/>
    <property type="match status" value="1"/>
</dbReference>
<dbReference type="SUPFAM" id="SSF47413">
    <property type="entry name" value="lambda repressor-like DNA-binding domains"/>
    <property type="match status" value="1"/>
</dbReference>
<dbReference type="SMART" id="SM00530">
    <property type="entry name" value="HTH_XRE"/>
    <property type="match status" value="1"/>
</dbReference>
<protein>
    <submittedName>
        <fullName evidence="3">HigA family addiction module antitoxin</fullName>
    </submittedName>
</protein>
<dbReference type="PROSITE" id="PS50943">
    <property type="entry name" value="HTH_CROC1"/>
    <property type="match status" value="1"/>
</dbReference>
<name>A0ABY9YPB3_9GAMM</name>
<dbReference type="Pfam" id="PF01381">
    <property type="entry name" value="HTH_3"/>
    <property type="match status" value="1"/>
</dbReference>
<accession>A0ABY9YPB3</accession>
<dbReference type="EMBL" id="CP115541">
    <property type="protein sequence ID" value="WNH52750.1"/>
    <property type="molecule type" value="Genomic_DNA"/>
</dbReference>